<organism evidence="7 8">
    <name type="scientific">Piscinibacterium candidicorallinum</name>
    <dbReference type="NCBI Taxonomy" id="1793872"/>
    <lineage>
        <taxon>Bacteria</taxon>
        <taxon>Pseudomonadati</taxon>
        <taxon>Pseudomonadota</taxon>
        <taxon>Betaproteobacteria</taxon>
        <taxon>Burkholderiales</taxon>
        <taxon>Piscinibacterium</taxon>
    </lineage>
</organism>
<dbReference type="RefSeq" id="WP_377301835.1">
    <property type="nucleotide sequence ID" value="NZ_CP180191.1"/>
</dbReference>
<evidence type="ECO:0000256" key="2">
    <source>
        <dbReference type="ARBA" id="ARBA00022989"/>
    </source>
</evidence>
<feature type="transmembrane region" description="Helical" evidence="5">
    <location>
        <begin position="244"/>
        <end position="265"/>
    </location>
</feature>
<keyword evidence="3 5" id="KW-0472">Membrane</keyword>
<feature type="region of interest" description="Disordered" evidence="4">
    <location>
        <begin position="1"/>
        <end position="28"/>
    </location>
</feature>
<evidence type="ECO:0000256" key="1">
    <source>
        <dbReference type="ARBA" id="ARBA00022692"/>
    </source>
</evidence>
<feature type="compositionally biased region" description="Polar residues" evidence="4">
    <location>
        <begin position="1"/>
        <end position="11"/>
    </location>
</feature>
<reference evidence="8" key="1">
    <citation type="journal article" date="2019" name="Int. J. Syst. Evol. Microbiol.">
        <title>The Global Catalogue of Microorganisms (GCM) 10K type strain sequencing project: providing services to taxonomists for standard genome sequencing and annotation.</title>
        <authorList>
            <consortium name="The Broad Institute Genomics Platform"/>
            <consortium name="The Broad Institute Genome Sequencing Center for Infectious Disease"/>
            <person name="Wu L."/>
            <person name="Ma J."/>
        </authorList>
    </citation>
    <scope>NUCLEOTIDE SEQUENCE [LARGE SCALE GENOMIC DNA]</scope>
    <source>
        <strain evidence="8">KCTC 52168</strain>
    </source>
</reference>
<dbReference type="EMBL" id="JBHRTI010000003">
    <property type="protein sequence ID" value="MFC3147098.1"/>
    <property type="molecule type" value="Genomic_DNA"/>
</dbReference>
<feature type="compositionally biased region" description="Basic and acidic residues" evidence="4">
    <location>
        <begin position="18"/>
        <end position="28"/>
    </location>
</feature>
<evidence type="ECO:0000313" key="8">
    <source>
        <dbReference type="Proteomes" id="UP001595556"/>
    </source>
</evidence>
<feature type="transmembrane region" description="Helical" evidence="5">
    <location>
        <begin position="126"/>
        <end position="148"/>
    </location>
</feature>
<keyword evidence="8" id="KW-1185">Reference proteome</keyword>
<comment type="caution">
    <text evidence="7">The sequence shown here is derived from an EMBL/GenBank/DDBJ whole genome shotgun (WGS) entry which is preliminary data.</text>
</comment>
<feature type="transmembrane region" description="Helical" evidence="5">
    <location>
        <begin position="400"/>
        <end position="418"/>
    </location>
</feature>
<feature type="transmembrane region" description="Helical" evidence="5">
    <location>
        <begin position="285"/>
        <end position="304"/>
    </location>
</feature>
<feature type="transmembrane region" description="Helical" evidence="5">
    <location>
        <begin position="160"/>
        <end position="185"/>
    </location>
</feature>
<accession>A0ABV7H3F8</accession>
<keyword evidence="2 5" id="KW-1133">Transmembrane helix</keyword>
<evidence type="ECO:0000259" key="6">
    <source>
        <dbReference type="PROSITE" id="PS50850"/>
    </source>
</evidence>
<gene>
    <name evidence="7" type="ORF">ACFOEN_05515</name>
</gene>
<feature type="domain" description="Major facilitator superfamily (MFS) profile" evidence="6">
    <location>
        <begin position="35"/>
        <end position="425"/>
    </location>
</feature>
<evidence type="ECO:0000256" key="3">
    <source>
        <dbReference type="ARBA" id="ARBA00023136"/>
    </source>
</evidence>
<feature type="transmembrane region" description="Helical" evidence="5">
    <location>
        <begin position="191"/>
        <end position="208"/>
    </location>
</feature>
<evidence type="ECO:0000256" key="5">
    <source>
        <dbReference type="SAM" id="Phobius"/>
    </source>
</evidence>
<dbReference type="PROSITE" id="PS50850">
    <property type="entry name" value="MFS"/>
    <property type="match status" value="1"/>
</dbReference>
<proteinExistence type="predicted"/>
<dbReference type="InterPro" id="IPR020846">
    <property type="entry name" value="MFS_dom"/>
</dbReference>
<dbReference type="PANTHER" id="PTHR43129">
    <property type="entry name" value="FOSMIDOMYCIN RESISTANCE PROTEIN"/>
    <property type="match status" value="1"/>
</dbReference>
<dbReference type="SUPFAM" id="SSF103473">
    <property type="entry name" value="MFS general substrate transporter"/>
    <property type="match status" value="1"/>
</dbReference>
<dbReference type="Proteomes" id="UP001595556">
    <property type="component" value="Unassembled WGS sequence"/>
</dbReference>
<dbReference type="Pfam" id="PF07690">
    <property type="entry name" value="MFS_1"/>
    <property type="match status" value="1"/>
</dbReference>
<dbReference type="PANTHER" id="PTHR43129:SF1">
    <property type="entry name" value="FOSMIDOMYCIN RESISTANCE PROTEIN"/>
    <property type="match status" value="1"/>
</dbReference>
<dbReference type="InterPro" id="IPR036259">
    <property type="entry name" value="MFS_trans_sf"/>
</dbReference>
<feature type="transmembrane region" description="Helical" evidence="5">
    <location>
        <begin position="335"/>
        <end position="352"/>
    </location>
</feature>
<name>A0ABV7H3F8_9BURK</name>
<feature type="transmembrane region" description="Helical" evidence="5">
    <location>
        <begin position="101"/>
        <end position="120"/>
    </location>
</feature>
<feature type="transmembrane region" description="Helical" evidence="5">
    <location>
        <begin position="311"/>
        <end position="329"/>
    </location>
</feature>
<feature type="transmembrane region" description="Helical" evidence="5">
    <location>
        <begin position="373"/>
        <end position="394"/>
    </location>
</feature>
<evidence type="ECO:0000313" key="7">
    <source>
        <dbReference type="EMBL" id="MFC3147098.1"/>
    </source>
</evidence>
<protein>
    <submittedName>
        <fullName evidence="7">MFS transporter</fullName>
    </submittedName>
</protein>
<dbReference type="Gene3D" id="1.20.1250.20">
    <property type="entry name" value="MFS general substrate transporter like domains"/>
    <property type="match status" value="2"/>
</dbReference>
<evidence type="ECO:0000256" key="4">
    <source>
        <dbReference type="SAM" id="MobiDB-lite"/>
    </source>
</evidence>
<dbReference type="InterPro" id="IPR011701">
    <property type="entry name" value="MFS"/>
</dbReference>
<sequence>MTPVSTAQAASASVLHPAAERAADGPQRRREDIATISFIGLSHGTSHFFHLLLAAPLFPFLAQAFSVSYTQLGLLMTVFFTVSAIVQAGAGFVVDRVGARPVLYFAISCFAVAAFSAAAAPMFWTLYASAALAGLGNGVFHPVNYSILNARVAKPRLGHAFSVHGITGNLGWAFAPVFLAGIAAATSWRHALAAAGCAALASLAVLLSQRKHLDDSALAAQRAAERQSQKAGESNALAFMANPAVWMCWTFFFFTTMAVGAIQSFAPTVATLEYGFSAELSSTIITVYMVVSAVGMLLGGWVVAKFDRYDGIIAVALAISALAAVLIAAKALAGLGMLLLLAVMGFGAGMAGPSRDMLIRAAATKGALGRVYGVVYSGLDVGLMVAPALFGWLLDHGHTNKIFAFVAVFQTLAILTAWRVGSRTAQAAPVAA</sequence>
<feature type="transmembrane region" description="Helical" evidence="5">
    <location>
        <begin position="72"/>
        <end position="94"/>
    </location>
</feature>
<keyword evidence="1 5" id="KW-0812">Transmembrane</keyword>